<comment type="caution">
    <text evidence="1">The sequence shown here is derived from an EMBL/GenBank/DDBJ whole genome shotgun (WGS) entry which is preliminary data.</text>
</comment>
<gene>
    <name evidence="1" type="ORF">SP6_43_01410</name>
</gene>
<organism evidence="1 2">
    <name type="scientific">Sphingomonas paucimobilis NBRC 13935</name>
    <dbReference type="NCBI Taxonomy" id="1219050"/>
    <lineage>
        <taxon>Bacteria</taxon>
        <taxon>Pseudomonadati</taxon>
        <taxon>Pseudomonadota</taxon>
        <taxon>Alphaproteobacteria</taxon>
        <taxon>Sphingomonadales</taxon>
        <taxon>Sphingomonadaceae</taxon>
        <taxon>Sphingomonas</taxon>
    </lineage>
</organism>
<dbReference type="RefSeq" id="WP_007406715.1">
    <property type="nucleotide sequence ID" value="NZ_BBJS01000043.1"/>
</dbReference>
<dbReference type="EMBL" id="BBJS01000043">
    <property type="protein sequence ID" value="GAN14642.1"/>
    <property type="molecule type" value="Genomic_DNA"/>
</dbReference>
<dbReference type="AlphaFoldDB" id="A0A0C9NEF4"/>
<sequence>MSLRDPQNVGQVPRTSRVFDDVKLWVEEAVFGHRLYARQNPWLLFLEFMNVAEAHHREGNLFARTEPETSTPYSLRWRMGLRSVLFDNSQLGRLAEEKLDDESLWQEWFKEMARAAAPPAEGFDYLKQRFPRFQDFVELVGLVRQTALETSNNVRWSSRFIFPFGVNAIYSDAIIQQRSPKRDYTNFGRTGELLYLMVTRARGGEALKPHFEKLFDPDLPKNRLIGLLCADTDQRAPLEMPGNSFLPYRSHPTFDRLAEDWTAIFKLGLPGQDAYQHLAPLSSLHVLLYALETAAATVDLPRPSLVCEIIAPRRELVRQRSIASYYGNDALSRQAAEAYAERLIASEDWRDVHDPELPESERLQLAADLLERDFGYAPKELHVATPEDLLLQFRQALEAKHDDNWSSVHLSYGKGIGLVSSRGTNRNRYAPTDELLKTLVMARVPGRTEFGKFLTDLYAHYGLVFGPMEAKDALAAADFDDTSFERNRARLEARLSSMGLLKRLSDACAYVINPFAEKAA</sequence>
<evidence type="ECO:0000313" key="2">
    <source>
        <dbReference type="Proteomes" id="UP000032025"/>
    </source>
</evidence>
<proteinExistence type="predicted"/>
<evidence type="ECO:0000313" key="1">
    <source>
        <dbReference type="EMBL" id="GAN14642.1"/>
    </source>
</evidence>
<accession>A0A0C9NEF4</accession>
<reference evidence="1 2" key="1">
    <citation type="submission" date="2014-08" db="EMBL/GenBank/DDBJ databases">
        <title>Whole genome shotgun sequence of Sphingomonas paucimobilis NBRC 13935.</title>
        <authorList>
            <person name="Hosoyama A."/>
            <person name="Hashimoto M."/>
            <person name="Hosoyama Y."/>
            <person name="Noguchi M."/>
            <person name="Uohara A."/>
            <person name="Ohji S."/>
            <person name="Katano-Makiyama Y."/>
            <person name="Ichikawa N."/>
            <person name="Kimura A."/>
            <person name="Yamazoe A."/>
            <person name="Fujita N."/>
        </authorList>
    </citation>
    <scope>NUCLEOTIDE SEQUENCE [LARGE SCALE GENOMIC DNA]</scope>
    <source>
        <strain evidence="1 2">NBRC 13935</strain>
    </source>
</reference>
<dbReference type="Proteomes" id="UP000032025">
    <property type="component" value="Unassembled WGS sequence"/>
</dbReference>
<name>A0A0C9NEF4_SPHPI</name>
<dbReference type="GeneID" id="78525621"/>
<protein>
    <submittedName>
        <fullName evidence="1">DNA, contig: SP643</fullName>
    </submittedName>
</protein>
<keyword evidence="2" id="KW-1185">Reference proteome</keyword>